<evidence type="ECO:0000313" key="1">
    <source>
        <dbReference type="EMBL" id="KAG0279365.1"/>
    </source>
</evidence>
<reference evidence="1" key="1">
    <citation type="journal article" date="2020" name="Fungal Divers.">
        <title>Resolving the Mortierellaceae phylogeny through synthesis of multi-gene phylogenetics and phylogenomics.</title>
        <authorList>
            <person name="Vandepol N."/>
            <person name="Liber J."/>
            <person name="Desiro A."/>
            <person name="Na H."/>
            <person name="Kennedy M."/>
            <person name="Barry K."/>
            <person name="Grigoriev I.V."/>
            <person name="Miller A.N."/>
            <person name="O'Donnell K."/>
            <person name="Stajich J.E."/>
            <person name="Bonito G."/>
        </authorList>
    </citation>
    <scope>NUCLEOTIDE SEQUENCE</scope>
    <source>
        <strain evidence="1">NRRL 28262</strain>
    </source>
</reference>
<accession>A0AAD4HAU4</accession>
<comment type="caution">
    <text evidence="1">The sequence shown here is derived from an EMBL/GenBank/DDBJ whole genome shotgun (WGS) entry which is preliminary data.</text>
</comment>
<name>A0AAD4HAU4_9FUNG</name>
<evidence type="ECO:0000313" key="2">
    <source>
        <dbReference type="Proteomes" id="UP001194580"/>
    </source>
</evidence>
<protein>
    <submittedName>
        <fullName evidence="1">Uncharacterized protein</fullName>
    </submittedName>
</protein>
<keyword evidence="2" id="KW-1185">Reference proteome</keyword>
<organism evidence="1 2">
    <name type="scientific">Linnemannia exigua</name>
    <dbReference type="NCBI Taxonomy" id="604196"/>
    <lineage>
        <taxon>Eukaryota</taxon>
        <taxon>Fungi</taxon>
        <taxon>Fungi incertae sedis</taxon>
        <taxon>Mucoromycota</taxon>
        <taxon>Mortierellomycotina</taxon>
        <taxon>Mortierellomycetes</taxon>
        <taxon>Mortierellales</taxon>
        <taxon>Mortierellaceae</taxon>
        <taxon>Linnemannia</taxon>
    </lineage>
</organism>
<dbReference type="AlphaFoldDB" id="A0AAD4HAU4"/>
<gene>
    <name evidence="1" type="ORF">BGZ95_001491</name>
</gene>
<sequence length="68" mass="7719">MSTMMERYKALPQKTKNYMQLGALVALAGGIYYRDTIKDKLYPTDRTALDSAKTKAKEMRQDISQAAK</sequence>
<dbReference type="EMBL" id="JAAAIL010000130">
    <property type="protein sequence ID" value="KAG0279365.1"/>
    <property type="molecule type" value="Genomic_DNA"/>
</dbReference>
<proteinExistence type="predicted"/>
<dbReference type="Proteomes" id="UP001194580">
    <property type="component" value="Unassembled WGS sequence"/>
</dbReference>